<proteinExistence type="predicted"/>
<keyword evidence="3" id="KW-1185">Reference proteome</keyword>
<feature type="compositionally biased region" description="Low complexity" evidence="1">
    <location>
        <begin position="79"/>
        <end position="99"/>
    </location>
</feature>
<feature type="region of interest" description="Disordered" evidence="1">
    <location>
        <begin position="1"/>
        <end position="125"/>
    </location>
</feature>
<dbReference type="Proteomes" id="UP001066276">
    <property type="component" value="Chromosome 2_1"/>
</dbReference>
<dbReference type="EMBL" id="JANPWB010000003">
    <property type="protein sequence ID" value="KAJ1204534.1"/>
    <property type="molecule type" value="Genomic_DNA"/>
</dbReference>
<name>A0AAV7VWZ9_PLEWA</name>
<gene>
    <name evidence="2" type="ORF">NDU88_008311</name>
</gene>
<evidence type="ECO:0000313" key="2">
    <source>
        <dbReference type="EMBL" id="KAJ1204534.1"/>
    </source>
</evidence>
<sequence length="125" mass="12846">MRYPSAGPALLRRGYGNRDPPRETPSKGRERPARPGLQAASRTWNQSPEKKGGGEGEPRSKATADQAPPKSFALLSPRPSIGGAAAASTPPALTTAAGARGEQPAPGLLTLLGSPGPDSSQTRLK</sequence>
<feature type="compositionally biased region" description="Low complexity" evidence="1">
    <location>
        <begin position="106"/>
        <end position="125"/>
    </location>
</feature>
<feature type="compositionally biased region" description="Basic and acidic residues" evidence="1">
    <location>
        <begin position="48"/>
        <end position="62"/>
    </location>
</feature>
<reference evidence="2" key="1">
    <citation type="journal article" date="2022" name="bioRxiv">
        <title>Sequencing and chromosome-scale assembly of the giantPleurodeles waltlgenome.</title>
        <authorList>
            <person name="Brown T."/>
            <person name="Elewa A."/>
            <person name="Iarovenko S."/>
            <person name="Subramanian E."/>
            <person name="Araus A.J."/>
            <person name="Petzold A."/>
            <person name="Susuki M."/>
            <person name="Suzuki K.-i.T."/>
            <person name="Hayashi T."/>
            <person name="Toyoda A."/>
            <person name="Oliveira C."/>
            <person name="Osipova E."/>
            <person name="Leigh N.D."/>
            <person name="Simon A."/>
            <person name="Yun M.H."/>
        </authorList>
    </citation>
    <scope>NUCLEOTIDE SEQUENCE</scope>
    <source>
        <strain evidence="2">20211129_DDA</strain>
        <tissue evidence="2">Liver</tissue>
    </source>
</reference>
<organism evidence="2 3">
    <name type="scientific">Pleurodeles waltl</name>
    <name type="common">Iberian ribbed newt</name>
    <dbReference type="NCBI Taxonomy" id="8319"/>
    <lineage>
        <taxon>Eukaryota</taxon>
        <taxon>Metazoa</taxon>
        <taxon>Chordata</taxon>
        <taxon>Craniata</taxon>
        <taxon>Vertebrata</taxon>
        <taxon>Euteleostomi</taxon>
        <taxon>Amphibia</taxon>
        <taxon>Batrachia</taxon>
        <taxon>Caudata</taxon>
        <taxon>Salamandroidea</taxon>
        <taxon>Salamandridae</taxon>
        <taxon>Pleurodelinae</taxon>
        <taxon>Pleurodeles</taxon>
    </lineage>
</organism>
<evidence type="ECO:0000313" key="3">
    <source>
        <dbReference type="Proteomes" id="UP001066276"/>
    </source>
</evidence>
<evidence type="ECO:0000256" key="1">
    <source>
        <dbReference type="SAM" id="MobiDB-lite"/>
    </source>
</evidence>
<dbReference type="AlphaFoldDB" id="A0AAV7VWZ9"/>
<comment type="caution">
    <text evidence="2">The sequence shown here is derived from an EMBL/GenBank/DDBJ whole genome shotgun (WGS) entry which is preliminary data.</text>
</comment>
<feature type="compositionally biased region" description="Basic and acidic residues" evidence="1">
    <location>
        <begin position="19"/>
        <end position="33"/>
    </location>
</feature>
<protein>
    <submittedName>
        <fullName evidence="2">Uncharacterized protein</fullName>
    </submittedName>
</protein>
<accession>A0AAV7VWZ9</accession>